<dbReference type="Proteomes" id="UP000243406">
    <property type="component" value="Unassembled WGS sequence"/>
</dbReference>
<dbReference type="RefSeq" id="WP_013361287.1">
    <property type="nucleotide sequence ID" value="NZ_CP154629.1"/>
</dbReference>
<evidence type="ECO:0000313" key="1">
    <source>
        <dbReference type="EMBL" id="SKB54688.1"/>
    </source>
</evidence>
<dbReference type="AlphaFoldDB" id="A0A1T5C598"/>
<dbReference type="OrthoDB" id="9813383at2"/>
<dbReference type="GO" id="GO:0005829">
    <property type="term" value="C:cytosol"/>
    <property type="evidence" value="ECO:0007669"/>
    <property type="project" value="TreeGrafter"/>
</dbReference>
<dbReference type="PANTHER" id="PTHR43235:SF1">
    <property type="entry name" value="GLUTAMINE AMIDOTRANSFERASE PB2B2.05-RELATED"/>
    <property type="match status" value="1"/>
</dbReference>
<dbReference type="SUPFAM" id="SSF52317">
    <property type="entry name" value="Class I glutamine amidotransferase-like"/>
    <property type="match status" value="1"/>
</dbReference>
<name>A0A1T5C598_9FIRM</name>
<dbReference type="InterPro" id="IPR029062">
    <property type="entry name" value="Class_I_gatase-like"/>
</dbReference>
<dbReference type="PANTHER" id="PTHR43235">
    <property type="entry name" value="GLUTAMINE AMIDOTRANSFERASE PB2B2.05-RELATED"/>
    <property type="match status" value="1"/>
</dbReference>
<accession>A0A1T5C598</accession>
<reference evidence="2" key="1">
    <citation type="submission" date="2017-02" db="EMBL/GenBank/DDBJ databases">
        <authorList>
            <person name="Varghese N."/>
            <person name="Submissions S."/>
        </authorList>
    </citation>
    <scope>NUCLEOTIDE SEQUENCE [LARGE SCALE GENOMIC DNA]</scope>
    <source>
        <strain evidence="2">ATCC 35199</strain>
    </source>
</reference>
<dbReference type="EMBL" id="FUYN01000004">
    <property type="protein sequence ID" value="SKB54688.1"/>
    <property type="molecule type" value="Genomic_DNA"/>
</dbReference>
<keyword evidence="1" id="KW-0315">Glutamine amidotransferase</keyword>
<dbReference type="CDD" id="cd01745">
    <property type="entry name" value="GATase1_2"/>
    <property type="match status" value="1"/>
</dbReference>
<dbReference type="Pfam" id="PF07722">
    <property type="entry name" value="Peptidase_C26"/>
    <property type="match status" value="1"/>
</dbReference>
<dbReference type="InterPro" id="IPR011697">
    <property type="entry name" value="Peptidase_C26"/>
</dbReference>
<dbReference type="PROSITE" id="PS51273">
    <property type="entry name" value="GATASE_TYPE_1"/>
    <property type="match status" value="1"/>
</dbReference>
<dbReference type="GO" id="GO:0016811">
    <property type="term" value="F:hydrolase activity, acting on carbon-nitrogen (but not peptide) bonds, in linear amides"/>
    <property type="evidence" value="ECO:0007669"/>
    <property type="project" value="InterPro"/>
</dbReference>
<organism evidence="1 2">
    <name type="scientific">Acetoanaerobium noterae</name>
    <dbReference type="NCBI Taxonomy" id="745369"/>
    <lineage>
        <taxon>Bacteria</taxon>
        <taxon>Bacillati</taxon>
        <taxon>Bacillota</taxon>
        <taxon>Clostridia</taxon>
        <taxon>Peptostreptococcales</taxon>
        <taxon>Filifactoraceae</taxon>
        <taxon>Acetoanaerobium</taxon>
    </lineage>
</organism>
<keyword evidence="1" id="KW-0808">Transferase</keyword>
<dbReference type="FunFam" id="3.40.50.880:FF:000030">
    <property type="entry name" value="Gamma-glutamyl-gamma-aminobutyrate hydrolase PuuD"/>
    <property type="match status" value="1"/>
</dbReference>
<dbReference type="Gene3D" id="3.40.50.880">
    <property type="match status" value="1"/>
</dbReference>
<dbReference type="InterPro" id="IPR044668">
    <property type="entry name" value="PuuD-like"/>
</dbReference>
<protein>
    <submittedName>
        <fullName evidence="1">Putative glutamine amidotransferase</fullName>
    </submittedName>
</protein>
<evidence type="ECO:0000313" key="2">
    <source>
        <dbReference type="Proteomes" id="UP000243406"/>
    </source>
</evidence>
<dbReference type="GO" id="GO:0016740">
    <property type="term" value="F:transferase activity"/>
    <property type="evidence" value="ECO:0007669"/>
    <property type="project" value="UniProtKB-KW"/>
</dbReference>
<proteinExistence type="predicted"/>
<gene>
    <name evidence="1" type="ORF">SAMN02745120_2027</name>
</gene>
<keyword evidence="2" id="KW-1185">Reference proteome</keyword>
<sequence>MKPLIGLTTNFIISNEGPTKGQERYFLVSENVKSIEKSGGSTILFPHTHDTETFERYLDLVDGIILTGGIDINPMFYGEEPLEKLGYFNTKKDFFDVELTKKAIQRGIPVLGIDRGLQVLNVALGGSLHQDISYIEGNHIKHFQSSIMSEKSHSVEIQQGTYLYEIFAQDRIFVNSFHHQAIKELGKDLIVSARASDGVIEAIEYAGTSFAMGIQWQPEFMYIEYEEQKKVFEFFIEKCK</sequence>